<feature type="signal peptide" evidence="1">
    <location>
        <begin position="1"/>
        <end position="22"/>
    </location>
</feature>
<protein>
    <submittedName>
        <fullName evidence="3">Serine/threonine protein kinase</fullName>
    </submittedName>
</protein>
<sequence>MTSPRILLALLLCGSSAATSLAAELDSGAAWPKFQNGGQCVVPGTGLPKEWSAETNMAWKAEIEGYGQSTPLVADGQVVVTSTAGPNKEAYFIASFDLESGKKLWQVELKNPSPIENNSYVSRAAPTGVVDQDGFIANFEGGIVAAVDKKGNLRWERNLVDDYGPITARHGLASSLEQDAAHVFVWVERSEEPYLAALSKQDGSTAWKVAGLGSTSWSSPRLIDVDGGQHLVCSASGKIAGFDPATGKRLWEFDQIANNSACSPIPVAPGKFLIGASEGRGEAAATTEGSSNGVIEIAKQEDGTYAADFAWQAKKAKSSFGSPIVVDGTAYFVNRGGVLFGIDVETGKQKSTERLPTGGIWATPLSQGNLLYLFGQKGTTAVIDMTSGDQVAENVLFEATEPAEGERSQGGEVLYSAVAVSPYLLLRTGNTLYAVKQ</sequence>
<dbReference type="PANTHER" id="PTHR34512:SF30">
    <property type="entry name" value="OUTER MEMBRANE PROTEIN ASSEMBLY FACTOR BAMB"/>
    <property type="match status" value="1"/>
</dbReference>
<dbReference type="Gene3D" id="2.130.10.10">
    <property type="entry name" value="YVTN repeat-like/Quinoprotein amine dehydrogenase"/>
    <property type="match status" value="1"/>
</dbReference>
<reference evidence="3 4" key="1">
    <citation type="submission" date="2018-02" db="EMBL/GenBank/DDBJ databases">
        <title>Comparative genomes isolates from brazilian mangrove.</title>
        <authorList>
            <person name="Araujo J.E."/>
            <person name="Taketani R.G."/>
            <person name="Silva M.C.P."/>
            <person name="Loureco M.V."/>
            <person name="Andreote F.D."/>
        </authorList>
    </citation>
    <scope>NUCLEOTIDE SEQUENCE [LARGE SCALE GENOMIC DNA]</scope>
    <source>
        <strain evidence="3 4">Nap-Phe MGV</strain>
    </source>
</reference>
<dbReference type="Proteomes" id="UP000237819">
    <property type="component" value="Unassembled WGS sequence"/>
</dbReference>
<feature type="domain" description="Pyrrolo-quinoline quinone repeat" evidence="2">
    <location>
        <begin position="309"/>
        <end position="406"/>
    </location>
</feature>
<keyword evidence="3" id="KW-0723">Serine/threonine-protein kinase</keyword>
<gene>
    <name evidence="3" type="ORF">C5Y93_12920</name>
</gene>
<dbReference type="SUPFAM" id="SSF50998">
    <property type="entry name" value="Quinoprotein alcohol dehydrogenase-like"/>
    <property type="match status" value="1"/>
</dbReference>
<dbReference type="OrthoDB" id="244732at2"/>
<accession>A0A2S8GLP3</accession>
<evidence type="ECO:0000256" key="1">
    <source>
        <dbReference type="SAM" id="SignalP"/>
    </source>
</evidence>
<feature type="chain" id="PRO_5015621906" evidence="1">
    <location>
        <begin position="23"/>
        <end position="437"/>
    </location>
</feature>
<keyword evidence="3" id="KW-0808">Transferase</keyword>
<dbReference type="RefSeq" id="WP_105335849.1">
    <property type="nucleotide sequence ID" value="NZ_PUHZ01000014.1"/>
</dbReference>
<evidence type="ECO:0000259" key="2">
    <source>
        <dbReference type="Pfam" id="PF13360"/>
    </source>
</evidence>
<feature type="domain" description="Pyrrolo-quinoline quinone repeat" evidence="2">
    <location>
        <begin position="175"/>
        <end position="253"/>
    </location>
</feature>
<evidence type="ECO:0000313" key="4">
    <source>
        <dbReference type="Proteomes" id="UP000237819"/>
    </source>
</evidence>
<dbReference type="AlphaFoldDB" id="A0A2S8GLP3"/>
<keyword evidence="3" id="KW-0418">Kinase</keyword>
<dbReference type="EMBL" id="PUHZ01000014">
    <property type="protein sequence ID" value="PQO45358.1"/>
    <property type="molecule type" value="Genomic_DNA"/>
</dbReference>
<proteinExistence type="predicted"/>
<dbReference type="Pfam" id="PF13360">
    <property type="entry name" value="PQQ_2"/>
    <property type="match status" value="3"/>
</dbReference>
<feature type="domain" description="Pyrrolo-quinoline quinone repeat" evidence="2">
    <location>
        <begin position="44"/>
        <end position="159"/>
    </location>
</feature>
<evidence type="ECO:0000313" key="3">
    <source>
        <dbReference type="EMBL" id="PQO45358.1"/>
    </source>
</evidence>
<dbReference type="InterPro" id="IPR011047">
    <property type="entry name" value="Quinoprotein_ADH-like_sf"/>
</dbReference>
<dbReference type="Gene3D" id="2.40.128.630">
    <property type="match status" value="1"/>
</dbReference>
<dbReference type="InterPro" id="IPR015943">
    <property type="entry name" value="WD40/YVTN_repeat-like_dom_sf"/>
</dbReference>
<dbReference type="InterPro" id="IPR018391">
    <property type="entry name" value="PQQ_b-propeller_rpt"/>
</dbReference>
<dbReference type="SMART" id="SM00564">
    <property type="entry name" value="PQQ"/>
    <property type="match status" value="4"/>
</dbReference>
<dbReference type="GO" id="GO:0004674">
    <property type="term" value="F:protein serine/threonine kinase activity"/>
    <property type="evidence" value="ECO:0007669"/>
    <property type="project" value="UniProtKB-KW"/>
</dbReference>
<comment type="caution">
    <text evidence="3">The sequence shown here is derived from an EMBL/GenBank/DDBJ whole genome shotgun (WGS) entry which is preliminary data.</text>
</comment>
<organism evidence="3 4">
    <name type="scientific">Blastopirellula marina</name>
    <dbReference type="NCBI Taxonomy" id="124"/>
    <lineage>
        <taxon>Bacteria</taxon>
        <taxon>Pseudomonadati</taxon>
        <taxon>Planctomycetota</taxon>
        <taxon>Planctomycetia</taxon>
        <taxon>Pirellulales</taxon>
        <taxon>Pirellulaceae</taxon>
        <taxon>Blastopirellula</taxon>
    </lineage>
</organism>
<keyword evidence="1" id="KW-0732">Signal</keyword>
<dbReference type="InterPro" id="IPR002372">
    <property type="entry name" value="PQQ_rpt_dom"/>
</dbReference>
<name>A0A2S8GLP3_9BACT</name>
<dbReference type="PANTHER" id="PTHR34512">
    <property type="entry name" value="CELL SURFACE PROTEIN"/>
    <property type="match status" value="1"/>
</dbReference>